<evidence type="ECO:0000313" key="2">
    <source>
        <dbReference type="Proteomes" id="UP000198460"/>
    </source>
</evidence>
<evidence type="ECO:0000313" key="1">
    <source>
        <dbReference type="EMBL" id="SMG03046.1"/>
    </source>
</evidence>
<organism evidence="1 2">
    <name type="scientific">Burkholderia singularis</name>
    <dbReference type="NCBI Taxonomy" id="1503053"/>
    <lineage>
        <taxon>Bacteria</taxon>
        <taxon>Pseudomonadati</taxon>
        <taxon>Pseudomonadota</taxon>
        <taxon>Betaproteobacteria</taxon>
        <taxon>Burkholderiales</taxon>
        <taxon>Burkholderiaceae</taxon>
        <taxon>Burkholderia</taxon>
        <taxon>pseudomallei group</taxon>
    </lineage>
</organism>
<dbReference type="Proteomes" id="UP000198460">
    <property type="component" value="Unassembled WGS sequence"/>
</dbReference>
<dbReference type="EMBL" id="FXAN01000126">
    <property type="protein sequence ID" value="SMG03046.1"/>
    <property type="molecule type" value="Genomic_DNA"/>
</dbReference>
<protein>
    <submittedName>
        <fullName evidence="1">Uncharacterized protein</fullName>
    </submittedName>
</protein>
<sequence>MFPDWMKYRMRGAGGARVKCNNPLTKRGARPLRAARSTMLRSIKILAPILLIAAVCAGCAQGGANAGAGTGSIEMYGTIDRGVTIRN</sequence>
<proteinExistence type="predicted"/>
<name>A0A238HC48_9BURK</name>
<dbReference type="AlphaFoldDB" id="A0A238HC48"/>
<gene>
    <name evidence="1" type="ORF">BSIN_1138</name>
</gene>
<reference evidence="1 2" key="1">
    <citation type="submission" date="2017-04" db="EMBL/GenBank/DDBJ databases">
        <authorList>
            <person name="Afonso C.L."/>
            <person name="Miller P.J."/>
            <person name="Scott M.A."/>
            <person name="Spackman E."/>
            <person name="Goraichik I."/>
            <person name="Dimitrov K.M."/>
            <person name="Suarez D.L."/>
            <person name="Swayne D.E."/>
        </authorList>
    </citation>
    <scope>NUCLEOTIDE SEQUENCE [LARGE SCALE GENOMIC DNA]</scope>
    <source>
        <strain evidence="1">LMG 28154</strain>
    </source>
</reference>
<accession>A0A238HC48</accession>